<evidence type="ECO:0000256" key="1">
    <source>
        <dbReference type="ARBA" id="ARBA00005595"/>
    </source>
</evidence>
<dbReference type="GeneID" id="25038976"/>
<dbReference type="PANTHER" id="PTHR12111">
    <property type="entry name" value="SPLICING FACTOR YJU2"/>
    <property type="match status" value="1"/>
</dbReference>
<proteinExistence type="inferred from homology"/>
<dbReference type="AlphaFoldDB" id="S9VZ84"/>
<organism evidence="3 4">
    <name type="scientific">Schizosaccharomyces cryophilus (strain OY26 / ATCC MYA-4695 / CBS 11777 / NBRC 106824 / NRRL Y48691)</name>
    <name type="common">Fission yeast</name>
    <dbReference type="NCBI Taxonomy" id="653667"/>
    <lineage>
        <taxon>Eukaryota</taxon>
        <taxon>Fungi</taxon>
        <taxon>Dikarya</taxon>
        <taxon>Ascomycota</taxon>
        <taxon>Taphrinomycotina</taxon>
        <taxon>Schizosaccharomycetes</taxon>
        <taxon>Schizosaccharomycetales</taxon>
        <taxon>Schizosaccharomycetaceae</taxon>
        <taxon>Schizosaccharomyces</taxon>
    </lineage>
</organism>
<dbReference type="Pfam" id="PF04502">
    <property type="entry name" value="Saf4_Yju2"/>
    <property type="match status" value="1"/>
</dbReference>
<feature type="compositionally biased region" description="Basic and acidic residues" evidence="2">
    <location>
        <begin position="265"/>
        <end position="274"/>
    </location>
</feature>
<comment type="similarity">
    <text evidence="1">Belongs to the CWC16 family.</text>
</comment>
<dbReference type="EMBL" id="KE546989">
    <property type="protein sequence ID" value="EPY52933.1"/>
    <property type="molecule type" value="Genomic_DNA"/>
</dbReference>
<sequence length="294" mass="33958">MQGFNMGRYYPPDEENKPRKRAKTKNVVRFEMPFAVWCNQCENLIHQGTRFNAEKKQIGAYYSSKVWSFTVHCHLCSNSLEIHTDPKNTEYIVFTGGKRKAEAADTVTSSNVATAEIQDPLEALEKSIATQKKKETRNTELELIYERNERQWADPFTVSQKLRRDFRIKKKMIKEQEEKESEFKKQAGLGLSLLPPTPSDERIAQQLARHERTSSQALTNPDYQKRLMKNKKAKRFASFDDVFTPRGFLRNDPHFSKISIVGDVNEPKTKEQTKHSGNNSTRALVEYGESDEST</sequence>
<evidence type="ECO:0000256" key="2">
    <source>
        <dbReference type="SAM" id="MobiDB-lite"/>
    </source>
</evidence>
<dbReference type="HOGENOM" id="CLU_050402_0_0_1"/>
<dbReference type="STRING" id="653667.S9VZ84"/>
<dbReference type="PANTHER" id="PTHR12111:SF2">
    <property type="entry name" value="SPLICING FACTOR YJU2B-RELATED"/>
    <property type="match status" value="1"/>
</dbReference>
<protein>
    <submittedName>
        <fullName evidence="3">Complexed with Cdc5 protein Cwf16</fullName>
    </submittedName>
</protein>
<gene>
    <name evidence="3" type="ORF">SPOG_04663</name>
</gene>
<dbReference type="Proteomes" id="UP000015464">
    <property type="component" value="Unassembled WGS sequence"/>
</dbReference>
<reference evidence="3 4" key="1">
    <citation type="journal article" date="2011" name="Science">
        <title>Comparative functional genomics of the fission yeasts.</title>
        <authorList>
            <person name="Rhind N."/>
            <person name="Chen Z."/>
            <person name="Yassour M."/>
            <person name="Thompson D.A."/>
            <person name="Haas B.J."/>
            <person name="Habib N."/>
            <person name="Wapinski I."/>
            <person name="Roy S."/>
            <person name="Lin M.F."/>
            <person name="Heiman D.I."/>
            <person name="Young S.K."/>
            <person name="Furuya K."/>
            <person name="Guo Y."/>
            <person name="Pidoux A."/>
            <person name="Chen H.M."/>
            <person name="Robbertse B."/>
            <person name="Goldberg J.M."/>
            <person name="Aoki K."/>
            <person name="Bayne E.H."/>
            <person name="Berlin A.M."/>
            <person name="Desjardins C.A."/>
            <person name="Dobbs E."/>
            <person name="Dukaj L."/>
            <person name="Fan L."/>
            <person name="FitzGerald M.G."/>
            <person name="French C."/>
            <person name="Gujja S."/>
            <person name="Hansen K."/>
            <person name="Keifenheim D."/>
            <person name="Levin J.Z."/>
            <person name="Mosher R.A."/>
            <person name="Mueller C.A."/>
            <person name="Pfiffner J."/>
            <person name="Priest M."/>
            <person name="Russ C."/>
            <person name="Smialowska A."/>
            <person name="Swoboda P."/>
            <person name="Sykes S.M."/>
            <person name="Vaughn M."/>
            <person name="Vengrova S."/>
            <person name="Yoder R."/>
            <person name="Zeng Q."/>
            <person name="Allshire R."/>
            <person name="Baulcombe D."/>
            <person name="Birren B.W."/>
            <person name="Brown W."/>
            <person name="Ekwall K."/>
            <person name="Kellis M."/>
            <person name="Leatherwood J."/>
            <person name="Levin H."/>
            <person name="Margalit H."/>
            <person name="Martienssen R."/>
            <person name="Nieduszynski C.A."/>
            <person name="Spatafora J.W."/>
            <person name="Friedman N."/>
            <person name="Dalgaard J.Z."/>
            <person name="Baumann P."/>
            <person name="Niki H."/>
            <person name="Regev A."/>
            <person name="Nusbaum C."/>
        </authorList>
    </citation>
    <scope>NUCLEOTIDE SEQUENCE [LARGE SCALE GENOMIC DNA]</scope>
    <source>
        <strain evidence="4">OY26 / ATCC MYA-4695 / CBS 11777 / NBRC 106824 / NRRL Y48691</strain>
    </source>
</reference>
<dbReference type="GO" id="GO:0000398">
    <property type="term" value="P:mRNA splicing, via spliceosome"/>
    <property type="evidence" value="ECO:0007669"/>
    <property type="project" value="InterPro"/>
</dbReference>
<accession>S9VZ84</accession>
<name>S9VZ84_SCHCR</name>
<dbReference type="RefSeq" id="XP_013022808.1">
    <property type="nucleotide sequence ID" value="XM_013167354.1"/>
</dbReference>
<keyword evidence="4" id="KW-1185">Reference proteome</keyword>
<dbReference type="GO" id="GO:0005684">
    <property type="term" value="C:U2-type spliceosomal complex"/>
    <property type="evidence" value="ECO:0007669"/>
    <property type="project" value="EnsemblFungi"/>
</dbReference>
<evidence type="ECO:0000313" key="3">
    <source>
        <dbReference type="EMBL" id="EPY52933.1"/>
    </source>
</evidence>
<dbReference type="OrthoDB" id="360327at2759"/>
<feature type="region of interest" description="Disordered" evidence="2">
    <location>
        <begin position="1"/>
        <end position="22"/>
    </location>
</feature>
<dbReference type="OMA" id="CNNCENI"/>
<feature type="region of interest" description="Disordered" evidence="2">
    <location>
        <begin position="261"/>
        <end position="294"/>
    </location>
</feature>
<dbReference type="GO" id="GO:0071014">
    <property type="term" value="C:post-mRNA release spliceosomal complex"/>
    <property type="evidence" value="ECO:0007669"/>
    <property type="project" value="EnsemblFungi"/>
</dbReference>
<dbReference type="eggNOG" id="KOG2990">
    <property type="taxonomic scope" value="Eukaryota"/>
</dbReference>
<evidence type="ECO:0000313" key="4">
    <source>
        <dbReference type="Proteomes" id="UP000015464"/>
    </source>
</evidence>
<dbReference type="InterPro" id="IPR007590">
    <property type="entry name" value="Saf4/Yju2"/>
</dbReference>